<organism evidence="2 3">
    <name type="scientific">Streptomyces cylindrosporus</name>
    <dbReference type="NCBI Taxonomy" id="2927583"/>
    <lineage>
        <taxon>Bacteria</taxon>
        <taxon>Bacillati</taxon>
        <taxon>Actinomycetota</taxon>
        <taxon>Actinomycetes</taxon>
        <taxon>Kitasatosporales</taxon>
        <taxon>Streptomycetaceae</taxon>
        <taxon>Streptomyces</taxon>
    </lineage>
</organism>
<gene>
    <name evidence="2" type="ORF">MQP27_20845</name>
</gene>
<dbReference type="Proteomes" id="UP001165269">
    <property type="component" value="Unassembled WGS sequence"/>
</dbReference>
<feature type="compositionally biased region" description="Low complexity" evidence="1">
    <location>
        <begin position="211"/>
        <end position="227"/>
    </location>
</feature>
<feature type="region of interest" description="Disordered" evidence="1">
    <location>
        <begin position="1"/>
        <end position="20"/>
    </location>
</feature>
<feature type="region of interest" description="Disordered" evidence="1">
    <location>
        <begin position="116"/>
        <end position="146"/>
    </location>
</feature>
<accession>A0ABS9Y8J1</accession>
<proteinExistence type="predicted"/>
<name>A0ABS9Y8J1_9ACTN</name>
<keyword evidence="3" id="KW-1185">Reference proteome</keyword>
<evidence type="ECO:0000313" key="2">
    <source>
        <dbReference type="EMBL" id="MCI3273545.1"/>
    </source>
</evidence>
<comment type="caution">
    <text evidence="2">The sequence shown here is derived from an EMBL/GenBank/DDBJ whole genome shotgun (WGS) entry which is preliminary data.</text>
</comment>
<feature type="compositionally biased region" description="Polar residues" evidence="1">
    <location>
        <begin position="1"/>
        <end position="10"/>
    </location>
</feature>
<evidence type="ECO:0000256" key="1">
    <source>
        <dbReference type="SAM" id="MobiDB-lite"/>
    </source>
</evidence>
<evidence type="ECO:0000313" key="3">
    <source>
        <dbReference type="Proteomes" id="UP001165269"/>
    </source>
</evidence>
<sequence length="252" mass="26025">MGGTTVTNPERTPEDLIGRSAAVVADPGVRRQSRLVLRQQTHVPLGSPLLGLELCEVRVDDVRHAAVEAQDDALADQFGAEGDGGLPERDHAVLGRLALGLDHRCGRQGLVRADAAPRLGPAGPAARHDQPLKVGVGEGHRAGPDELTVEQDMDGAVADPDRDGPADQVRAELQALPLRQRHVSTGTDQRLELHCLDRGALLGRTGAGSTGSRMGSEGAGAGSAANGAEGAEAPDVIVCGRNTWAGVAISSD</sequence>
<dbReference type="EMBL" id="JALDAY010000006">
    <property type="protein sequence ID" value="MCI3273545.1"/>
    <property type="molecule type" value="Genomic_DNA"/>
</dbReference>
<feature type="region of interest" description="Disordered" evidence="1">
    <location>
        <begin position="204"/>
        <end position="227"/>
    </location>
</feature>
<reference evidence="2" key="1">
    <citation type="submission" date="2022-03" db="EMBL/GenBank/DDBJ databases">
        <title>Streptomyces 7R015 and 7R016 isolated from Barleria lupulina in Thailand.</title>
        <authorList>
            <person name="Kanchanasin P."/>
            <person name="Phongsopitanun W."/>
            <person name="Tanasupawat S."/>
        </authorList>
    </citation>
    <scope>NUCLEOTIDE SEQUENCE</scope>
    <source>
        <strain evidence="2">7R015</strain>
    </source>
</reference>
<feature type="compositionally biased region" description="Low complexity" evidence="1">
    <location>
        <begin position="116"/>
        <end position="125"/>
    </location>
</feature>
<protein>
    <submittedName>
        <fullName evidence="2">Uncharacterized protein</fullName>
    </submittedName>
</protein>